<evidence type="ECO:0000313" key="3">
    <source>
        <dbReference type="Proteomes" id="UP001149009"/>
    </source>
</evidence>
<sequence>MTSGLPFDDFRALAGRPPPPDASAADQVRADLAPEALGRITDIAAWFAAATGHVPARVAKPVVALFAGTHAVSRRLGGGDIGTLQARIEAIAAGAAPISSLCASGNLGLNVFDLALEIPVEDITQAPALDERAAAATMAFGMEVLTTGADLLCLGTVDGSGDVSALALLSALGSGKQEGWEDAGEAGRAIIAEALSVHANHLRDPLEAMRRLGGREIAAIAGAILAARTQKVAVILDGLSATAAAAVLHALEPAALSHCLLAGVTSPSHRRAAARIGLEPVLDFGIPGIGAALAAELVKAAGEISAGAAEARLRQTSGLSART</sequence>
<keyword evidence="2" id="KW-0328">Glycosyltransferase</keyword>
<dbReference type="Pfam" id="PF02277">
    <property type="entry name" value="DBI_PRT"/>
    <property type="match status" value="1"/>
</dbReference>
<proteinExistence type="predicted"/>
<dbReference type="RefSeq" id="WP_261514084.1">
    <property type="nucleotide sequence ID" value="NZ_JAODNV010000005.1"/>
</dbReference>
<gene>
    <name evidence="2" type="ORF">NYR54_03445</name>
</gene>
<evidence type="ECO:0000313" key="2">
    <source>
        <dbReference type="EMBL" id="MCT8989353.1"/>
    </source>
</evidence>
<reference evidence="2" key="1">
    <citation type="submission" date="2022-08" db="EMBL/GenBank/DDBJ databases">
        <title>Chelativorans sichuanense sp. nov., a paraffin oil-degrading bacterium isolated from a mixture of oil-based drill cuttings and paddy soil.</title>
        <authorList>
            <person name="Yu J."/>
            <person name="Liu H."/>
            <person name="Chen Q."/>
        </authorList>
    </citation>
    <scope>NUCLEOTIDE SEQUENCE</scope>
    <source>
        <strain evidence="2">SCAU 2101</strain>
    </source>
</reference>
<keyword evidence="3" id="KW-1185">Reference proteome</keyword>
<dbReference type="Proteomes" id="UP001149009">
    <property type="component" value="Unassembled WGS sequence"/>
</dbReference>
<organism evidence="2 3">
    <name type="scientific">Chelativorans petroleitrophicus</name>
    <dbReference type="NCBI Taxonomy" id="2975484"/>
    <lineage>
        <taxon>Bacteria</taxon>
        <taxon>Pseudomonadati</taxon>
        <taxon>Pseudomonadota</taxon>
        <taxon>Alphaproteobacteria</taxon>
        <taxon>Hyphomicrobiales</taxon>
        <taxon>Phyllobacteriaceae</taxon>
        <taxon>Chelativorans</taxon>
    </lineage>
</organism>
<comment type="caution">
    <text evidence="2">The sequence shown here is derived from an EMBL/GenBank/DDBJ whole genome shotgun (WGS) entry which is preliminary data.</text>
</comment>
<accession>A0A9X2X698</accession>
<feature type="region of interest" description="Disordered" evidence="1">
    <location>
        <begin position="1"/>
        <end position="25"/>
    </location>
</feature>
<keyword evidence="2" id="KW-0808">Transferase</keyword>
<dbReference type="InterPro" id="IPR036087">
    <property type="entry name" value="Nict_dMeBzImd_PRibTrfase_sf"/>
</dbReference>
<dbReference type="AlphaFoldDB" id="A0A9X2X698"/>
<name>A0A9X2X698_9HYPH</name>
<dbReference type="PANTHER" id="PTHR43463:SF1">
    <property type="entry name" value="NICOTINATE-NUCLEOTIDE--DIMETHYLBENZIMIDAZOLE PHOSPHORIBOSYLTRANSFERASE"/>
    <property type="match status" value="1"/>
</dbReference>
<dbReference type="Gene3D" id="3.40.50.10210">
    <property type="match status" value="1"/>
</dbReference>
<dbReference type="InterPro" id="IPR003200">
    <property type="entry name" value="Nict_dMeBzImd_PRibTrfase"/>
</dbReference>
<dbReference type="EC" id="2.4.2.21" evidence="2"/>
<dbReference type="PANTHER" id="PTHR43463">
    <property type="entry name" value="NICOTINATE-NUCLEOTIDE--DIMETHYLBENZIMIDAZOLE PHOSPHORIBOSYLTRANSFERASE"/>
    <property type="match status" value="1"/>
</dbReference>
<evidence type="ECO:0000256" key="1">
    <source>
        <dbReference type="SAM" id="MobiDB-lite"/>
    </source>
</evidence>
<protein>
    <submittedName>
        <fullName evidence="2">Nicotinate-nucleotide--dimethylbenzimidazole phosphoribosyltransferase</fullName>
        <ecNumber evidence="2">2.4.2.21</ecNumber>
    </submittedName>
</protein>
<dbReference type="SUPFAM" id="SSF52733">
    <property type="entry name" value="Nicotinate mononucleotide:5,6-dimethylbenzimidazole phosphoribosyltransferase (CobT)"/>
    <property type="match status" value="1"/>
</dbReference>
<dbReference type="EMBL" id="JAODNV010000005">
    <property type="protein sequence ID" value="MCT8989353.1"/>
    <property type="molecule type" value="Genomic_DNA"/>
</dbReference>
<dbReference type="GO" id="GO:0008939">
    <property type="term" value="F:nicotinate-nucleotide-dimethylbenzimidazole phosphoribosyltransferase activity"/>
    <property type="evidence" value="ECO:0007669"/>
    <property type="project" value="UniProtKB-EC"/>
</dbReference>